<keyword evidence="3" id="KW-1185">Reference proteome</keyword>
<reference evidence="2 3" key="1">
    <citation type="submission" date="2016-02" db="EMBL/GenBank/DDBJ databases">
        <title>Genome sequencing of a beta-galactosidase producing bacteria Rhizobium sp. 59.</title>
        <authorList>
            <person name="Wang D."/>
            <person name="Kot W."/>
            <person name="Qin Y."/>
            <person name="Hansen L."/>
            <person name="Naqvi K."/>
            <person name="Rensing C."/>
        </authorList>
    </citation>
    <scope>NUCLEOTIDE SEQUENCE [LARGE SCALE GENOMIC DNA]</scope>
    <source>
        <strain evidence="2 3">59</strain>
    </source>
</reference>
<evidence type="ECO:0000313" key="3">
    <source>
        <dbReference type="Proteomes" id="UP000182661"/>
    </source>
</evidence>
<proteinExistence type="predicted"/>
<sequence length="235" mass="25935">MSVLQHSITYLRARPFPALLAVAAGFLLTASERLVDPDTWPRFPFEAAWAISLLYLGYTAIVDIHRAMSTSHEGDVPERFAVPSYLVRAVPVLLCFSFLSAFAESAVASFSELSITTRFFLSLFVPAFVGSLLWALSGQWIMSAIVYGTSSGFAFRGSSRFFPLIATLLLINLVIPLTDLFFIYSHPQSDAVRIGQVVVRQGCLIICQIVSVAVVVRVFLTAHSGTSHQISRRWL</sequence>
<evidence type="ECO:0000313" key="2">
    <source>
        <dbReference type="EMBL" id="OJF90029.1"/>
    </source>
</evidence>
<gene>
    <name evidence="2" type="ORF">AX760_08860</name>
</gene>
<feature type="transmembrane region" description="Helical" evidence="1">
    <location>
        <begin position="197"/>
        <end position="220"/>
    </location>
</feature>
<feature type="transmembrane region" description="Helical" evidence="1">
    <location>
        <begin position="85"/>
        <end position="103"/>
    </location>
</feature>
<accession>A0A657LPP5</accession>
<keyword evidence="1" id="KW-0812">Transmembrane</keyword>
<comment type="caution">
    <text evidence="2">The sequence shown here is derived from an EMBL/GenBank/DDBJ whole genome shotgun (WGS) entry which is preliminary data.</text>
</comment>
<dbReference type="AlphaFoldDB" id="A0A657LPP5"/>
<feature type="transmembrane region" description="Helical" evidence="1">
    <location>
        <begin position="47"/>
        <end position="64"/>
    </location>
</feature>
<keyword evidence="1" id="KW-1133">Transmembrane helix</keyword>
<feature type="transmembrane region" description="Helical" evidence="1">
    <location>
        <begin position="161"/>
        <end position="185"/>
    </location>
</feature>
<dbReference type="Proteomes" id="UP000182661">
    <property type="component" value="Unassembled WGS sequence"/>
</dbReference>
<protein>
    <submittedName>
        <fullName evidence="2">Uncharacterized protein</fullName>
    </submittedName>
</protein>
<keyword evidence="1" id="KW-0472">Membrane</keyword>
<feature type="transmembrane region" description="Helical" evidence="1">
    <location>
        <begin position="123"/>
        <end position="149"/>
    </location>
</feature>
<organism evidence="2 3">
    <name type="scientific">Pararhizobium antarcticum</name>
    <dbReference type="NCBI Taxonomy" id="1798805"/>
    <lineage>
        <taxon>Bacteria</taxon>
        <taxon>Pseudomonadati</taxon>
        <taxon>Pseudomonadota</taxon>
        <taxon>Alphaproteobacteria</taxon>
        <taxon>Hyphomicrobiales</taxon>
        <taxon>Rhizobiaceae</taxon>
        <taxon>Rhizobium/Agrobacterium group</taxon>
        <taxon>Pararhizobium</taxon>
    </lineage>
</organism>
<name>A0A657LPP5_9HYPH</name>
<dbReference type="EMBL" id="LSRP01000151">
    <property type="protein sequence ID" value="OJF90029.1"/>
    <property type="molecule type" value="Genomic_DNA"/>
</dbReference>
<evidence type="ECO:0000256" key="1">
    <source>
        <dbReference type="SAM" id="Phobius"/>
    </source>
</evidence>